<organism evidence="2 3">
    <name type="scientific">Leucobacter tardus</name>
    <dbReference type="NCBI Taxonomy" id="501483"/>
    <lineage>
        <taxon>Bacteria</taxon>
        <taxon>Bacillati</taxon>
        <taxon>Actinomycetota</taxon>
        <taxon>Actinomycetes</taxon>
        <taxon>Micrococcales</taxon>
        <taxon>Microbacteriaceae</taxon>
        <taxon>Leucobacter</taxon>
    </lineage>
</organism>
<proteinExistence type="predicted"/>
<dbReference type="GO" id="GO:0006950">
    <property type="term" value="P:response to stress"/>
    <property type="evidence" value="ECO:0007669"/>
    <property type="project" value="TreeGrafter"/>
</dbReference>
<dbReference type="PROSITE" id="PS50995">
    <property type="entry name" value="HTH_MARR_2"/>
    <property type="match status" value="1"/>
</dbReference>
<dbReference type="PANTHER" id="PTHR33164">
    <property type="entry name" value="TRANSCRIPTIONAL REGULATOR, MARR FAMILY"/>
    <property type="match status" value="1"/>
</dbReference>
<accession>A0A939QH95</accession>
<dbReference type="PANTHER" id="PTHR33164:SF99">
    <property type="entry name" value="MARR FAMILY REGULATORY PROTEIN"/>
    <property type="match status" value="1"/>
</dbReference>
<dbReference type="SUPFAM" id="SSF46785">
    <property type="entry name" value="Winged helix' DNA-binding domain"/>
    <property type="match status" value="1"/>
</dbReference>
<feature type="domain" description="HTH marR-type" evidence="1">
    <location>
        <begin position="14"/>
        <end position="146"/>
    </location>
</feature>
<dbReference type="Pfam" id="PF12802">
    <property type="entry name" value="MarR_2"/>
    <property type="match status" value="1"/>
</dbReference>
<dbReference type="InterPro" id="IPR036388">
    <property type="entry name" value="WH-like_DNA-bd_sf"/>
</dbReference>
<evidence type="ECO:0000313" key="3">
    <source>
        <dbReference type="Proteomes" id="UP000668403"/>
    </source>
</evidence>
<dbReference type="InterPro" id="IPR036390">
    <property type="entry name" value="WH_DNA-bd_sf"/>
</dbReference>
<keyword evidence="3" id="KW-1185">Reference proteome</keyword>
<dbReference type="InterPro" id="IPR039422">
    <property type="entry name" value="MarR/SlyA-like"/>
</dbReference>
<evidence type="ECO:0000259" key="1">
    <source>
        <dbReference type="PROSITE" id="PS50995"/>
    </source>
</evidence>
<dbReference type="GO" id="GO:0003700">
    <property type="term" value="F:DNA-binding transcription factor activity"/>
    <property type="evidence" value="ECO:0007669"/>
    <property type="project" value="InterPro"/>
</dbReference>
<gene>
    <name evidence="2" type="ORF">J4H85_02310</name>
</gene>
<comment type="caution">
    <text evidence="2">The sequence shown here is derived from an EMBL/GenBank/DDBJ whole genome shotgun (WGS) entry which is preliminary data.</text>
</comment>
<dbReference type="RefSeq" id="WP_208236507.1">
    <property type="nucleotide sequence ID" value="NZ_BAAAQU010000001.1"/>
</dbReference>
<dbReference type="Proteomes" id="UP000668403">
    <property type="component" value="Unassembled WGS sequence"/>
</dbReference>
<dbReference type="AlphaFoldDB" id="A0A939QH95"/>
<evidence type="ECO:0000313" key="2">
    <source>
        <dbReference type="EMBL" id="MBO2988834.1"/>
    </source>
</evidence>
<sequence>MTTPWLTPRELSAWVRLASVLELLPGALDAQLRRDAGVTHFDYRVLSLLSETAAHAMRMSDLARLTNSTLPRLSHVVHRLEERGLLRRAPAPGRSRSTIAHLTDAGLQHVIDTAPGHVREVRALVLDALTPEQVDALHDISEQILGRLDPHGALRPIVDQHDSGEPLSP</sequence>
<dbReference type="SMART" id="SM00347">
    <property type="entry name" value="HTH_MARR"/>
    <property type="match status" value="1"/>
</dbReference>
<dbReference type="EMBL" id="JAGFBF010000001">
    <property type="protein sequence ID" value="MBO2988834.1"/>
    <property type="molecule type" value="Genomic_DNA"/>
</dbReference>
<protein>
    <submittedName>
        <fullName evidence="2">MarR family transcriptional regulator</fullName>
    </submittedName>
</protein>
<dbReference type="InterPro" id="IPR000835">
    <property type="entry name" value="HTH_MarR-typ"/>
</dbReference>
<dbReference type="Gene3D" id="1.10.10.10">
    <property type="entry name" value="Winged helix-like DNA-binding domain superfamily/Winged helix DNA-binding domain"/>
    <property type="match status" value="1"/>
</dbReference>
<reference evidence="2" key="1">
    <citation type="submission" date="2021-03" db="EMBL/GenBank/DDBJ databases">
        <title>Leucobacter chromiisoli sp. nov., isolated from chromium-containing soil of chemical plant.</title>
        <authorList>
            <person name="Xu Z."/>
        </authorList>
    </citation>
    <scope>NUCLEOTIDE SEQUENCE</scope>
    <source>
        <strain evidence="2">K 70/01</strain>
    </source>
</reference>
<name>A0A939QH95_9MICO</name>